<gene>
    <name evidence="2" type="ORF">MUK42_06596</name>
</gene>
<feature type="region of interest" description="Disordered" evidence="1">
    <location>
        <begin position="151"/>
        <end position="170"/>
    </location>
</feature>
<dbReference type="AlphaFoldDB" id="A0A9E7FUT3"/>
<proteinExistence type="predicted"/>
<evidence type="ECO:0000313" key="3">
    <source>
        <dbReference type="Proteomes" id="UP001055439"/>
    </source>
</evidence>
<evidence type="ECO:0000256" key="1">
    <source>
        <dbReference type="SAM" id="MobiDB-lite"/>
    </source>
</evidence>
<feature type="compositionally biased region" description="Polar residues" evidence="1">
    <location>
        <begin position="65"/>
        <end position="80"/>
    </location>
</feature>
<feature type="region of interest" description="Disordered" evidence="1">
    <location>
        <begin position="185"/>
        <end position="207"/>
    </location>
</feature>
<organism evidence="2 3">
    <name type="scientific">Musa troglodytarum</name>
    <name type="common">fe'i banana</name>
    <dbReference type="NCBI Taxonomy" id="320322"/>
    <lineage>
        <taxon>Eukaryota</taxon>
        <taxon>Viridiplantae</taxon>
        <taxon>Streptophyta</taxon>
        <taxon>Embryophyta</taxon>
        <taxon>Tracheophyta</taxon>
        <taxon>Spermatophyta</taxon>
        <taxon>Magnoliopsida</taxon>
        <taxon>Liliopsida</taxon>
        <taxon>Zingiberales</taxon>
        <taxon>Musaceae</taxon>
        <taxon>Musa</taxon>
    </lineage>
</organism>
<feature type="region of interest" description="Disordered" evidence="1">
    <location>
        <begin position="15"/>
        <end position="84"/>
    </location>
</feature>
<protein>
    <submittedName>
        <fullName evidence="2">Uncharacterized protein</fullName>
    </submittedName>
</protein>
<feature type="region of interest" description="Disordered" evidence="1">
    <location>
        <begin position="253"/>
        <end position="279"/>
    </location>
</feature>
<sequence>MNFLIRAAHPVVPEVSNVAEPENQKGATPISKQTSTLEGLIAEDPFPSPSTGDDADTDSDVITDVGTSTPAPTSKSQGNHTDVLEDDGWITIPYKELPDNWTDAADIQQLRSLDRSFIFPGEHMHILVCLSAWKQESEIITPFRVAAAMSRNGKSSSNKKQHIETLGKPSSPVSLNGIVSSIPEETVDQNAENNSETLSAASDLSPKDDISATESLLRMESHKQQTEIILESFKNSNFFIRIIESDEQLWSRRNDPSAMNSEAVGRRSHPNNGSKKVPRSNVVSAVVDKGSFDGNTSGGVARDTVKCYSLSNGDIVVRRRLKSSYMELSEVPQVLLEVNVGVSNLKDPVLEVIQFEKYQSSNSAFEDHNNLLVPNIEDPCRELLNWLIPLDRTLPSSRPLSPPLTSSVSQKSTYPASGSQIFSFGHFRSYSMPSFPQVTGPPASITSYSSSKPAFDLEDFDRLSQEKLMKNQDTRNEGLLSFRGVALEPQRFSAHCGLEGIYLPGRRWQRKLEIIQPVEIHSFATECNTEDLLCVQIKNVSPAHIPDIIIFLDAIAIISEEASKCGPPLLLPIASIETGNGHSLPDLPLRRGEEHSFILKLATTANKDHKGNNEAIPYSRTGAAASNTHRMSSISEGVTVFSPVNQFAILVSCRCNYTESKLFFKHITDWQPRIARDLMISIASESHQQTGSPNVRAPQLPVKVLTLKATNLSSEDLTFTVLAPETSTSPSVLSLSSTPKTPMNSYAAFNDYVPRIRDKSESIFQSPSSVHIATKSQTESQQTAIKSDVIPRNSSGLTHLWLQSAVPLGCIPAHSSATVKLELLPLTDGIITLDTLQIAVKEKGLTFIPEHSLMIHATSSIATGIS</sequence>
<keyword evidence="3" id="KW-1185">Reference proteome</keyword>
<dbReference type="Proteomes" id="UP001055439">
    <property type="component" value="Chromosome 5"/>
</dbReference>
<evidence type="ECO:0000313" key="2">
    <source>
        <dbReference type="EMBL" id="URE00318.1"/>
    </source>
</evidence>
<accession>A0A9E7FUT3</accession>
<dbReference type="PANTHER" id="PTHR36034">
    <property type="entry name" value="EXPRESSED PROTEIN"/>
    <property type="match status" value="1"/>
</dbReference>
<feature type="compositionally biased region" description="Polar residues" evidence="1">
    <location>
        <begin position="188"/>
        <end position="202"/>
    </location>
</feature>
<reference evidence="2" key="1">
    <citation type="submission" date="2022-05" db="EMBL/GenBank/DDBJ databases">
        <title>The Musa troglodytarum L. genome provides insights into the mechanism of non-climacteric behaviour and enrichment of carotenoids.</title>
        <authorList>
            <person name="Wang J."/>
        </authorList>
    </citation>
    <scope>NUCLEOTIDE SEQUENCE</scope>
    <source>
        <tissue evidence="2">Leaf</tissue>
    </source>
</reference>
<name>A0A9E7FUT3_9LILI</name>
<dbReference type="EMBL" id="CP097507">
    <property type="protein sequence ID" value="URE00318.1"/>
    <property type="molecule type" value="Genomic_DNA"/>
</dbReference>
<dbReference type="OrthoDB" id="1918650at2759"/>
<dbReference type="PANTHER" id="PTHR36034:SF2">
    <property type="entry name" value="EXPRESSED PROTEIN"/>
    <property type="match status" value="1"/>
</dbReference>